<comment type="caution">
    <text evidence="3">The sequence shown here is derived from an EMBL/GenBank/DDBJ whole genome shotgun (WGS) entry which is preliminary data.</text>
</comment>
<dbReference type="EMBL" id="JOJP01000001">
    <property type="protein sequence ID" value="KEI71390.1"/>
    <property type="molecule type" value="Genomic_DNA"/>
</dbReference>
<keyword evidence="1" id="KW-0732">Signal</keyword>
<dbReference type="GO" id="GO:0008757">
    <property type="term" value="F:S-adenosylmethionine-dependent methyltransferase activity"/>
    <property type="evidence" value="ECO:0007669"/>
    <property type="project" value="InterPro"/>
</dbReference>
<dbReference type="AlphaFoldDB" id="A0A081KB64"/>
<dbReference type="Gene3D" id="3.40.50.150">
    <property type="entry name" value="Vaccinia Virus protein VP39"/>
    <property type="match status" value="1"/>
</dbReference>
<proteinExistence type="predicted"/>
<evidence type="ECO:0000313" key="4">
    <source>
        <dbReference type="Proteomes" id="UP000027997"/>
    </source>
</evidence>
<reference evidence="3 4" key="1">
    <citation type="submission" date="2014-06" db="EMBL/GenBank/DDBJ databases">
        <title>Whole Genome Sequences of Three Symbiotic Endozoicomonas Bacteria.</title>
        <authorList>
            <person name="Neave M.J."/>
            <person name="Apprill A."/>
            <person name="Voolstra C.R."/>
        </authorList>
    </citation>
    <scope>NUCLEOTIDE SEQUENCE [LARGE SCALE GENOMIC DNA]</scope>
    <source>
        <strain evidence="3 4">DSM 22380</strain>
    </source>
</reference>
<gene>
    <name evidence="3" type="ORF">GV64_12125</name>
</gene>
<dbReference type="InterPro" id="IPR013216">
    <property type="entry name" value="Methyltransf_11"/>
</dbReference>
<sequence>MKNKGLAFYLLLLSTCAVGLQDSFHFPSTYLDPLRREQFSSFYHEVLRFIPARKMDELIHQEVMKNPGGSDLQIYSAIGRRMPEIQPGRLESLKLAQSALAHQRQVLGDQTKALLPDKHEIDGYLEIGTDGTYISALKERFPGGFTGKNYVMNDKQPSPLDITSYYKRDAFFQNFHFIPSRNFSPISVADIPTESLDMVTMYVGLHHTPAEKLDHFLASLNRVLKKNGVFILRDHDLSEINEDYVHLAHMTFNLATGVVLSEERNEYRNFQPLHYWTDLVEKHGFSAHSERLLQEGDPSGNTLIRFTKTHGTDLIRVQKHCRENKQYVRPEDQSILTVPEWWIVWNAQDYARLVQSNGSYQFPYFKSIGFYWWVYAQSFMNTREMNIGYNFMNAFLGAIQGAEYAVKGAVDKVWVRKNNTNPHIAKIQHEYGEYINHTPFYDFPYQQKYREFNQKNSGSDGESALFRAEFWLKSYIAPLLKSGSRSTYGEEVETIGMIVHDPERVLDHIDDRIDVIFSSGDYYAVNVPRYQPFTEILLKLAQSSARIEEVAGNRWIVLAIEAQDSESESLCPTQADCEELFSVNSVIDSNIKRSMVRVDLSGVNDVVRRVSEFEGFTIKHIFDY</sequence>
<dbReference type="STRING" id="305900.GV64_12125"/>
<keyword evidence="4" id="KW-1185">Reference proteome</keyword>
<evidence type="ECO:0000313" key="3">
    <source>
        <dbReference type="EMBL" id="KEI71390.1"/>
    </source>
</evidence>
<feature type="signal peptide" evidence="1">
    <location>
        <begin position="1"/>
        <end position="19"/>
    </location>
</feature>
<dbReference type="SUPFAM" id="SSF53335">
    <property type="entry name" value="S-adenosyl-L-methionine-dependent methyltransferases"/>
    <property type="match status" value="1"/>
</dbReference>
<dbReference type="InterPro" id="IPR029063">
    <property type="entry name" value="SAM-dependent_MTases_sf"/>
</dbReference>
<name>A0A081KB64_9GAMM</name>
<dbReference type="Pfam" id="PF08241">
    <property type="entry name" value="Methyltransf_11"/>
    <property type="match status" value="1"/>
</dbReference>
<evidence type="ECO:0000259" key="2">
    <source>
        <dbReference type="Pfam" id="PF08241"/>
    </source>
</evidence>
<dbReference type="RefSeq" id="WP_020582983.1">
    <property type="nucleotide sequence ID" value="NZ_JOJP01000001.1"/>
</dbReference>
<evidence type="ECO:0000256" key="1">
    <source>
        <dbReference type="SAM" id="SignalP"/>
    </source>
</evidence>
<feature type="chain" id="PRO_5001758748" description="Methyltransferase type 11 domain-containing protein" evidence="1">
    <location>
        <begin position="20"/>
        <end position="624"/>
    </location>
</feature>
<organism evidence="3 4">
    <name type="scientific">Endozoicomonas elysicola</name>
    <dbReference type="NCBI Taxonomy" id="305900"/>
    <lineage>
        <taxon>Bacteria</taxon>
        <taxon>Pseudomonadati</taxon>
        <taxon>Pseudomonadota</taxon>
        <taxon>Gammaproteobacteria</taxon>
        <taxon>Oceanospirillales</taxon>
        <taxon>Endozoicomonadaceae</taxon>
        <taxon>Endozoicomonas</taxon>
    </lineage>
</organism>
<dbReference type="Proteomes" id="UP000027997">
    <property type="component" value="Unassembled WGS sequence"/>
</dbReference>
<feature type="domain" description="Methyltransferase type 11" evidence="2">
    <location>
        <begin position="190"/>
        <end position="232"/>
    </location>
</feature>
<accession>A0A081KB64</accession>
<protein>
    <recommendedName>
        <fullName evidence="2">Methyltransferase type 11 domain-containing protein</fullName>
    </recommendedName>
</protein>
<dbReference type="CDD" id="cd02440">
    <property type="entry name" value="AdoMet_MTases"/>
    <property type="match status" value="1"/>
</dbReference>
<dbReference type="eggNOG" id="COG2226">
    <property type="taxonomic scope" value="Bacteria"/>
</dbReference>